<organism evidence="1 2">
    <name type="scientific">Capnocytophaga canis</name>
    <dbReference type="NCBI Taxonomy" id="1848903"/>
    <lineage>
        <taxon>Bacteria</taxon>
        <taxon>Pseudomonadati</taxon>
        <taxon>Bacteroidota</taxon>
        <taxon>Flavobacteriia</taxon>
        <taxon>Flavobacteriales</taxon>
        <taxon>Flavobacteriaceae</taxon>
        <taxon>Capnocytophaga</taxon>
    </lineage>
</organism>
<evidence type="ECO:0000313" key="2">
    <source>
        <dbReference type="Proteomes" id="UP000265497"/>
    </source>
</evidence>
<name>A0A3A1Y961_9FLAO</name>
<sequence length="99" mass="11548">MKIVRVKNDVLLTFLVLLLIGCNQENNISTNAPTMDYERDSIFYRINIYDGKKREKEMVLLTREYIVGDSIFGGIEVSENLDKAINYRELVNKKEETNK</sequence>
<dbReference type="PROSITE" id="PS51257">
    <property type="entry name" value="PROKAR_LIPOPROTEIN"/>
    <property type="match status" value="1"/>
</dbReference>
<evidence type="ECO:0008006" key="3">
    <source>
        <dbReference type="Google" id="ProtNLM"/>
    </source>
</evidence>
<dbReference type="EMBL" id="NSDI01000043">
    <property type="protein sequence ID" value="RIY34843.1"/>
    <property type="molecule type" value="Genomic_DNA"/>
</dbReference>
<feature type="non-terminal residue" evidence="1">
    <location>
        <position position="99"/>
    </location>
</feature>
<reference evidence="1 2" key="1">
    <citation type="submission" date="2017-08" db="EMBL/GenBank/DDBJ databases">
        <title>Capnocytophaga canis 17-158 assembly.</title>
        <authorList>
            <person name="Gulvik C.A."/>
        </authorList>
    </citation>
    <scope>NUCLEOTIDE SEQUENCE [LARGE SCALE GENOMIC DNA]</scope>
    <source>
        <strain evidence="1 2">17-158</strain>
    </source>
</reference>
<dbReference type="Proteomes" id="UP000265497">
    <property type="component" value="Unassembled WGS sequence"/>
</dbReference>
<dbReference type="AlphaFoldDB" id="A0A3A1Y961"/>
<comment type="caution">
    <text evidence="1">The sequence shown here is derived from an EMBL/GenBank/DDBJ whole genome shotgun (WGS) entry which is preliminary data.</text>
</comment>
<protein>
    <recommendedName>
        <fullName evidence="3">Lipoprotein</fullName>
    </recommendedName>
</protein>
<dbReference type="RefSeq" id="WP_147362968.1">
    <property type="nucleotide sequence ID" value="NZ_NSDI01000043.1"/>
</dbReference>
<proteinExistence type="predicted"/>
<accession>A0A3A1Y961</accession>
<evidence type="ECO:0000313" key="1">
    <source>
        <dbReference type="EMBL" id="RIY34843.1"/>
    </source>
</evidence>
<gene>
    <name evidence="1" type="ORF">CKY20_11645</name>
</gene>